<dbReference type="VEuPathDB" id="FungiDB:NEUTE1DRAFT_48159"/>
<dbReference type="RefSeq" id="XP_009852835.1">
    <property type="nucleotide sequence ID" value="XM_009854533.1"/>
</dbReference>
<reference evidence="3" key="1">
    <citation type="journal article" date="2011" name="Genetics">
        <title>Massive changes in genome architecture accompany the transition to self-fertility in the filamentous fungus Neurospora tetrasperma.</title>
        <authorList>
            <person name="Ellison C.E."/>
            <person name="Stajich J.E."/>
            <person name="Jacobson D.J."/>
            <person name="Natvig D.O."/>
            <person name="Lapidus A."/>
            <person name="Foster B."/>
            <person name="Aerts A."/>
            <person name="Riley R."/>
            <person name="Lindquist E.A."/>
            <person name="Grigoriev I.V."/>
            <person name="Taylor J.W."/>
        </authorList>
    </citation>
    <scope>NUCLEOTIDE SEQUENCE [LARGE SCALE GENOMIC DNA]</scope>
    <source>
        <strain evidence="3">FGSC 2508 / P0657</strain>
    </source>
</reference>
<feature type="region of interest" description="Disordered" evidence="1">
    <location>
        <begin position="1"/>
        <end position="23"/>
    </location>
</feature>
<feature type="compositionally biased region" description="Polar residues" evidence="1">
    <location>
        <begin position="9"/>
        <end position="18"/>
    </location>
</feature>
<protein>
    <submittedName>
        <fullName evidence="2">Uncharacterized protein</fullName>
    </submittedName>
</protein>
<accession>F8MSM6</accession>
<evidence type="ECO:0000313" key="2">
    <source>
        <dbReference type="EMBL" id="EGO55113.1"/>
    </source>
</evidence>
<dbReference type="Proteomes" id="UP000008065">
    <property type="component" value="Unassembled WGS sequence"/>
</dbReference>
<dbReference type="GeneID" id="20828145"/>
<keyword evidence="3" id="KW-1185">Reference proteome</keyword>
<dbReference type="KEGG" id="nte:NEUTE1DRAFT48159"/>
<name>F8MSM6_NEUT8</name>
<dbReference type="EMBL" id="GL891306">
    <property type="protein sequence ID" value="EGO55113.1"/>
    <property type="molecule type" value="Genomic_DNA"/>
</dbReference>
<evidence type="ECO:0000313" key="3">
    <source>
        <dbReference type="Proteomes" id="UP000008065"/>
    </source>
</evidence>
<evidence type="ECO:0000256" key="1">
    <source>
        <dbReference type="SAM" id="MobiDB-lite"/>
    </source>
</evidence>
<dbReference type="AlphaFoldDB" id="F8MSM6"/>
<gene>
    <name evidence="2" type="ORF">NEUTE1DRAFT_48159</name>
</gene>
<dbReference type="HOGENOM" id="CLU_2671674_0_0_1"/>
<proteinExistence type="predicted"/>
<sequence>MAEGELSPAAQTELQGTTFGPDPALRIDAYTLKVCIERLSEQWGEVRITEPFSKNRAFPLFYPKGGGGGGSQQVHL</sequence>
<organism evidence="2 3">
    <name type="scientific">Neurospora tetrasperma (strain FGSC 2508 / ATCC MYA-4615 / P0657)</name>
    <dbReference type="NCBI Taxonomy" id="510951"/>
    <lineage>
        <taxon>Eukaryota</taxon>
        <taxon>Fungi</taxon>
        <taxon>Dikarya</taxon>
        <taxon>Ascomycota</taxon>
        <taxon>Pezizomycotina</taxon>
        <taxon>Sordariomycetes</taxon>
        <taxon>Sordariomycetidae</taxon>
        <taxon>Sordariales</taxon>
        <taxon>Sordariaceae</taxon>
        <taxon>Neurospora</taxon>
    </lineage>
</organism>